<protein>
    <submittedName>
        <fullName evidence="3">Uncharacterized protein</fullName>
    </submittedName>
</protein>
<feature type="region of interest" description="Disordered" evidence="2">
    <location>
        <begin position="190"/>
        <end position="225"/>
    </location>
</feature>
<dbReference type="EMBL" id="MU864933">
    <property type="protein sequence ID" value="KAK4466209.1"/>
    <property type="molecule type" value="Genomic_DNA"/>
</dbReference>
<evidence type="ECO:0000256" key="1">
    <source>
        <dbReference type="SAM" id="Coils"/>
    </source>
</evidence>
<feature type="region of interest" description="Disordered" evidence="2">
    <location>
        <begin position="1"/>
        <end position="91"/>
    </location>
</feature>
<organism evidence="3 4">
    <name type="scientific">Cladorrhinum samala</name>
    <dbReference type="NCBI Taxonomy" id="585594"/>
    <lineage>
        <taxon>Eukaryota</taxon>
        <taxon>Fungi</taxon>
        <taxon>Dikarya</taxon>
        <taxon>Ascomycota</taxon>
        <taxon>Pezizomycotina</taxon>
        <taxon>Sordariomycetes</taxon>
        <taxon>Sordariomycetidae</taxon>
        <taxon>Sordariales</taxon>
        <taxon>Podosporaceae</taxon>
        <taxon>Cladorrhinum</taxon>
    </lineage>
</organism>
<evidence type="ECO:0000313" key="3">
    <source>
        <dbReference type="EMBL" id="KAK4466209.1"/>
    </source>
</evidence>
<dbReference type="Proteomes" id="UP001321749">
    <property type="component" value="Unassembled WGS sequence"/>
</dbReference>
<feature type="compositionally biased region" description="Low complexity" evidence="2">
    <location>
        <begin position="204"/>
        <end position="220"/>
    </location>
</feature>
<gene>
    <name evidence="3" type="ORF">QBC42DRAFT_193276</name>
</gene>
<evidence type="ECO:0000256" key="2">
    <source>
        <dbReference type="SAM" id="MobiDB-lite"/>
    </source>
</evidence>
<sequence length="592" mass="66081">MAHRQRPLRQHHYPPPSSHARLQHIENLEYERERPRTADGDMSNGGSRWGLLSSPTSHSQLQLPAARRSRSRESTPSTPVSPSSSGSGGFSIRRLHEKIKNSFSTSSIEEDDMLSYAGDHNRGRSSAPGAFMNGRNSAVPTTLDPHPPAVDKLPGSDALSSVRTVDAFIIAAEERKGGITTITAAAAAAAAGPAPPRVSSLITNPNPNRNSNSNPNLNSNESQALSPMDQARIRMNFLEEELRKTQNDLSKTQHELNERNADILAMLTKDGQSDSKIAELEEALHAAEVKSQEETTALEERLVVQGDMIERLRERAAEAASRAANGPAGLAEQSRLRVPEPEIFKRWQELSYKVHNFVRCYLKDQKKVKRWVQEGNVAKRWLEEVSPNYQKLALDKKAGIWFIEAAIWAVLWRRVLSVSTTCGNVCWAGRLGRGLQRLSISLFTSIQPGPNEQEHTRQFHQWKAVTTSLVNSLGPHVNDGRQIHADVMEDLEDLLEPWKGNVSDGIHVLRDIVSDAIALDEVFCAQVSWYQLTYPDKRYDRHFDQNMTRAEGSSSQRAVGFVVRPALYRSGGSARGETYDRWFVLDPTLVWT</sequence>
<feature type="compositionally biased region" description="Basic residues" evidence="2">
    <location>
        <begin position="1"/>
        <end position="12"/>
    </location>
</feature>
<comment type="caution">
    <text evidence="3">The sequence shown here is derived from an EMBL/GenBank/DDBJ whole genome shotgun (WGS) entry which is preliminary data.</text>
</comment>
<evidence type="ECO:0000313" key="4">
    <source>
        <dbReference type="Proteomes" id="UP001321749"/>
    </source>
</evidence>
<dbReference type="AlphaFoldDB" id="A0AAV9I316"/>
<name>A0AAV9I316_9PEZI</name>
<reference evidence="3" key="1">
    <citation type="journal article" date="2023" name="Mol. Phylogenet. Evol.">
        <title>Genome-scale phylogeny and comparative genomics of the fungal order Sordariales.</title>
        <authorList>
            <person name="Hensen N."/>
            <person name="Bonometti L."/>
            <person name="Westerberg I."/>
            <person name="Brannstrom I.O."/>
            <person name="Guillou S."/>
            <person name="Cros-Aarteil S."/>
            <person name="Calhoun S."/>
            <person name="Haridas S."/>
            <person name="Kuo A."/>
            <person name="Mondo S."/>
            <person name="Pangilinan J."/>
            <person name="Riley R."/>
            <person name="LaButti K."/>
            <person name="Andreopoulos B."/>
            <person name="Lipzen A."/>
            <person name="Chen C."/>
            <person name="Yan M."/>
            <person name="Daum C."/>
            <person name="Ng V."/>
            <person name="Clum A."/>
            <person name="Steindorff A."/>
            <person name="Ohm R.A."/>
            <person name="Martin F."/>
            <person name="Silar P."/>
            <person name="Natvig D.O."/>
            <person name="Lalanne C."/>
            <person name="Gautier V."/>
            <person name="Ament-Velasquez S.L."/>
            <person name="Kruys A."/>
            <person name="Hutchinson M.I."/>
            <person name="Powell A.J."/>
            <person name="Barry K."/>
            <person name="Miller A.N."/>
            <person name="Grigoriev I.V."/>
            <person name="Debuchy R."/>
            <person name="Gladieux P."/>
            <person name="Hiltunen Thoren M."/>
            <person name="Johannesson H."/>
        </authorList>
    </citation>
    <scope>NUCLEOTIDE SEQUENCE</scope>
    <source>
        <strain evidence="3">PSN324</strain>
    </source>
</reference>
<feature type="coiled-coil region" evidence="1">
    <location>
        <begin position="228"/>
        <end position="297"/>
    </location>
</feature>
<keyword evidence="4" id="KW-1185">Reference proteome</keyword>
<accession>A0AAV9I316</accession>
<feature type="region of interest" description="Disordered" evidence="2">
    <location>
        <begin position="116"/>
        <end position="156"/>
    </location>
</feature>
<feature type="compositionally biased region" description="Polar residues" evidence="2">
    <location>
        <begin position="53"/>
        <end position="62"/>
    </location>
</feature>
<reference evidence="3" key="2">
    <citation type="submission" date="2023-06" db="EMBL/GenBank/DDBJ databases">
        <authorList>
            <consortium name="Lawrence Berkeley National Laboratory"/>
            <person name="Mondo S.J."/>
            <person name="Hensen N."/>
            <person name="Bonometti L."/>
            <person name="Westerberg I."/>
            <person name="Brannstrom I.O."/>
            <person name="Guillou S."/>
            <person name="Cros-Aarteil S."/>
            <person name="Calhoun S."/>
            <person name="Haridas S."/>
            <person name="Kuo A."/>
            <person name="Pangilinan J."/>
            <person name="Riley R."/>
            <person name="Labutti K."/>
            <person name="Andreopoulos B."/>
            <person name="Lipzen A."/>
            <person name="Chen C."/>
            <person name="Yanf M."/>
            <person name="Daum C."/>
            <person name="Ng V."/>
            <person name="Clum A."/>
            <person name="Steindorff A."/>
            <person name="Ohm R."/>
            <person name="Martin F."/>
            <person name="Silar P."/>
            <person name="Natvig D."/>
            <person name="Lalanne C."/>
            <person name="Gautier V."/>
            <person name="Ament-Velasquez S.L."/>
            <person name="Kruys A."/>
            <person name="Hutchinson M.I."/>
            <person name="Powell A.J."/>
            <person name="Barry K."/>
            <person name="Miller A.N."/>
            <person name="Grigoriev I.V."/>
            <person name="Debuchy R."/>
            <person name="Gladieux P."/>
            <person name="Thoren M.H."/>
            <person name="Johannesson H."/>
        </authorList>
    </citation>
    <scope>NUCLEOTIDE SEQUENCE</scope>
    <source>
        <strain evidence="3">PSN324</strain>
    </source>
</reference>
<keyword evidence="1" id="KW-0175">Coiled coil</keyword>
<proteinExistence type="predicted"/>
<feature type="compositionally biased region" description="Low complexity" evidence="2">
    <location>
        <begin position="74"/>
        <end position="85"/>
    </location>
</feature>
<feature type="compositionally biased region" description="Basic and acidic residues" evidence="2">
    <location>
        <begin position="23"/>
        <end position="39"/>
    </location>
</feature>